<feature type="compositionally biased region" description="Acidic residues" evidence="1">
    <location>
        <begin position="329"/>
        <end position="351"/>
    </location>
</feature>
<feature type="region of interest" description="Disordered" evidence="1">
    <location>
        <begin position="237"/>
        <end position="260"/>
    </location>
</feature>
<sequence>MAKLYIPKDCVLEGALTKISYSGDIVIENSLSPQEVTSTGGGVVLHSSAESLTCAKISAATGIALRGQAVTATSVSGEEGEIEARDLQCHQLTLTDHLALKAETLRIHTLKAKSAVIEADRIEIDQLQIEGDLFLRGREVNVVECSAGKVQLSGMYQGERMTAVGGVHQEQGSITVRFLDTRTYSAEDHVRGMVAISTAEEVRAVGVRGFLRPDEFNILSGSNGMSMDLAVAKPMPMAPAAEDGSQAETEPQAFAEPTMSDETEATWLVEAEPVAKDPDILHHPNDPDQIDTRSVPTGELDLVTAAVDDAFVPTHEFVPPEPAAAAPPEEAEAPAEGAPEEEVEPEPEAAPDPEAGVDTAFSTNPAVEGEDEGAFEPAPEAEEAHWKSVEELPDSMQAAASAAEEMMEVANASVDGEDGPAVEEPVEELNNEELASFDTGFDDPDLPQEFEVVEAQPVAEEAEAAFETDKPTETAFDADEEAVTALEAEEPAAEAEEENGDHVAENSADADAEAFMPVEAAPAADDSEPEAVEAAAIEPDVSADDLVREAVSDIRADDLIESDISAEDLQGVSDPGFVADDFDPESLSEMNDFMTMNGEEEDFVAPKPESPDFGDLSAAGDPEDFSSVPEFGNTSDLGDLGPQDVTADDLTSQPEPLTAQAEPFTSQPEPFTSQPDVSEGDGLDDSGNQSDAFVTPGVNEDALAEQLNGILDQICAFFPEKNYPKFVGQIQRYVDERRFKILAKERNKEAVLSRIDKMEHPDISSLARTFYATLAESLNP</sequence>
<accession>A0A8J7U4D2</accession>
<comment type="caution">
    <text evidence="2">The sequence shown here is derived from an EMBL/GenBank/DDBJ whole genome shotgun (WGS) entry which is preliminary data.</text>
</comment>
<feature type="compositionally biased region" description="Low complexity" evidence="1">
    <location>
        <begin position="395"/>
        <end position="405"/>
    </location>
</feature>
<gene>
    <name evidence="2" type="ORF">J3U88_14485</name>
</gene>
<reference evidence="2" key="1">
    <citation type="submission" date="2021-03" db="EMBL/GenBank/DDBJ databases">
        <authorList>
            <person name="Wang G."/>
        </authorList>
    </citation>
    <scope>NUCLEOTIDE SEQUENCE</scope>
    <source>
        <strain evidence="2">KCTC 12899</strain>
    </source>
</reference>
<feature type="region of interest" description="Disordered" evidence="1">
    <location>
        <begin position="566"/>
        <end position="695"/>
    </location>
</feature>
<protein>
    <submittedName>
        <fullName evidence="2">Uncharacterized protein</fullName>
    </submittedName>
</protein>
<evidence type="ECO:0000313" key="2">
    <source>
        <dbReference type="EMBL" id="MBO1319679.1"/>
    </source>
</evidence>
<dbReference type="Proteomes" id="UP000664417">
    <property type="component" value="Unassembled WGS sequence"/>
</dbReference>
<evidence type="ECO:0000256" key="1">
    <source>
        <dbReference type="SAM" id="MobiDB-lite"/>
    </source>
</evidence>
<dbReference type="EMBL" id="JAFREP010000013">
    <property type="protein sequence ID" value="MBO1319679.1"/>
    <property type="molecule type" value="Genomic_DNA"/>
</dbReference>
<dbReference type="RefSeq" id="WP_207859584.1">
    <property type="nucleotide sequence ID" value="NZ_JAFREP010000013.1"/>
</dbReference>
<name>A0A8J7U4D2_9BACT</name>
<feature type="region of interest" description="Disordered" evidence="1">
    <location>
        <begin position="521"/>
        <end position="540"/>
    </location>
</feature>
<feature type="compositionally biased region" description="Polar residues" evidence="1">
    <location>
        <begin position="663"/>
        <end position="676"/>
    </location>
</feature>
<feature type="region of interest" description="Disordered" evidence="1">
    <location>
        <begin position="482"/>
        <end position="504"/>
    </location>
</feature>
<proteinExistence type="predicted"/>
<evidence type="ECO:0000313" key="3">
    <source>
        <dbReference type="Proteomes" id="UP000664417"/>
    </source>
</evidence>
<feature type="region of interest" description="Disordered" evidence="1">
    <location>
        <begin position="317"/>
        <end position="405"/>
    </location>
</feature>
<feature type="compositionally biased region" description="Acidic residues" evidence="1">
    <location>
        <begin position="482"/>
        <end position="499"/>
    </location>
</feature>
<organism evidence="2 3">
    <name type="scientific">Acanthopleuribacter pedis</name>
    <dbReference type="NCBI Taxonomy" id="442870"/>
    <lineage>
        <taxon>Bacteria</taxon>
        <taxon>Pseudomonadati</taxon>
        <taxon>Acidobacteriota</taxon>
        <taxon>Holophagae</taxon>
        <taxon>Acanthopleuribacterales</taxon>
        <taxon>Acanthopleuribacteraceae</taxon>
        <taxon>Acanthopleuribacter</taxon>
    </lineage>
</organism>
<dbReference type="AlphaFoldDB" id="A0A8J7U4D2"/>
<keyword evidence="3" id="KW-1185">Reference proteome</keyword>